<dbReference type="EC" id="2.1.1.144" evidence="5"/>
<comment type="caution">
    <text evidence="7">The sequence shown here is derived from an EMBL/GenBank/DDBJ whole genome shotgun (WGS) entry which is preliminary data.</text>
</comment>
<accession>A0ABV4UKK3</accession>
<dbReference type="PANTHER" id="PTHR43861:SF1">
    <property type="entry name" value="TRANS-ACONITATE 2-METHYLTRANSFERASE"/>
    <property type="match status" value="1"/>
</dbReference>
<dbReference type="Gene3D" id="1.10.150.290">
    <property type="entry name" value="S-adenosyl-L-methionine-dependent methyltransferases"/>
    <property type="match status" value="1"/>
</dbReference>
<dbReference type="NCBIfam" id="NF010703">
    <property type="entry name" value="PRK14103.1"/>
    <property type="match status" value="1"/>
</dbReference>
<dbReference type="InterPro" id="IPR023149">
    <property type="entry name" value="Trans_acon_MeTrfase_C"/>
</dbReference>
<dbReference type="HAMAP" id="MF_00560">
    <property type="entry name" value="Tran_acon_Me_trans"/>
    <property type="match status" value="1"/>
</dbReference>
<dbReference type="Pfam" id="PF13649">
    <property type="entry name" value="Methyltransf_25"/>
    <property type="match status" value="1"/>
</dbReference>
<gene>
    <name evidence="5" type="primary">tam</name>
    <name evidence="7" type="ORF">ACETWP_06090</name>
</gene>
<keyword evidence="3 5" id="KW-0808">Transferase</keyword>
<dbReference type="PANTHER" id="PTHR43861">
    <property type="entry name" value="TRANS-ACONITATE 2-METHYLTRANSFERASE-RELATED"/>
    <property type="match status" value="1"/>
</dbReference>
<dbReference type="Gene3D" id="3.40.50.150">
    <property type="entry name" value="Vaccinia Virus protein VP39"/>
    <property type="match status" value="1"/>
</dbReference>
<dbReference type="RefSeq" id="WP_373971328.1">
    <property type="nucleotide sequence ID" value="NZ_JBHDLJ010000004.1"/>
</dbReference>
<dbReference type="InterPro" id="IPR041698">
    <property type="entry name" value="Methyltransf_25"/>
</dbReference>
<dbReference type="GO" id="GO:0030798">
    <property type="term" value="F:trans-aconitate 2-methyltransferase activity"/>
    <property type="evidence" value="ECO:0007669"/>
    <property type="project" value="UniProtKB-EC"/>
</dbReference>
<comment type="similarity">
    <text evidence="5">Belongs to the methyltransferase superfamily. Tam family.</text>
</comment>
<evidence type="ECO:0000313" key="8">
    <source>
        <dbReference type="Proteomes" id="UP001575652"/>
    </source>
</evidence>
<dbReference type="GO" id="GO:0032259">
    <property type="term" value="P:methylation"/>
    <property type="evidence" value="ECO:0007669"/>
    <property type="project" value="UniProtKB-KW"/>
</dbReference>
<proteinExistence type="inferred from homology"/>
<evidence type="ECO:0000256" key="1">
    <source>
        <dbReference type="ARBA" id="ARBA00022490"/>
    </source>
</evidence>
<organism evidence="7 8">
    <name type="scientific">Arthrobacter halodurans</name>
    <dbReference type="NCBI Taxonomy" id="516699"/>
    <lineage>
        <taxon>Bacteria</taxon>
        <taxon>Bacillati</taxon>
        <taxon>Actinomycetota</taxon>
        <taxon>Actinomycetes</taxon>
        <taxon>Micrococcales</taxon>
        <taxon>Micrococcaceae</taxon>
        <taxon>Arthrobacter</taxon>
    </lineage>
</organism>
<evidence type="ECO:0000259" key="6">
    <source>
        <dbReference type="Pfam" id="PF13649"/>
    </source>
</evidence>
<reference evidence="7 8" key="1">
    <citation type="submission" date="2024-09" db="EMBL/GenBank/DDBJ databases">
        <authorList>
            <person name="Salinas-Garcia M.A."/>
            <person name="Prieme A."/>
        </authorList>
    </citation>
    <scope>NUCLEOTIDE SEQUENCE [LARGE SCALE GENOMIC DNA]</scope>
    <source>
        <strain evidence="7 8">DSM 21081</strain>
    </source>
</reference>
<dbReference type="Proteomes" id="UP001575652">
    <property type="component" value="Unassembled WGS sequence"/>
</dbReference>
<evidence type="ECO:0000256" key="5">
    <source>
        <dbReference type="HAMAP-Rule" id="MF_00560"/>
    </source>
</evidence>
<comment type="subcellular location">
    <subcellularLocation>
        <location evidence="5">Cytoplasm</location>
    </subcellularLocation>
</comment>
<dbReference type="InterPro" id="IPR023506">
    <property type="entry name" value="Trans-aconitate_MeTrfase"/>
</dbReference>
<feature type="domain" description="Methyltransferase" evidence="6">
    <location>
        <begin position="34"/>
        <end position="130"/>
    </location>
</feature>
<name>A0ABV4UKK3_9MICC</name>
<dbReference type="CDD" id="cd02440">
    <property type="entry name" value="AdoMet_MTases"/>
    <property type="match status" value="1"/>
</dbReference>
<evidence type="ECO:0000256" key="3">
    <source>
        <dbReference type="ARBA" id="ARBA00022679"/>
    </source>
</evidence>
<comment type="catalytic activity">
    <reaction evidence="5">
        <text>trans-aconitate + S-adenosyl-L-methionine = (E)-3-(methoxycarbonyl)pent-2-enedioate + S-adenosyl-L-homocysteine</text>
        <dbReference type="Rhea" id="RHEA:14969"/>
        <dbReference type="ChEBI" id="CHEBI:15708"/>
        <dbReference type="ChEBI" id="CHEBI:57470"/>
        <dbReference type="ChEBI" id="CHEBI:57856"/>
        <dbReference type="ChEBI" id="CHEBI:59789"/>
        <dbReference type="EC" id="2.1.1.144"/>
    </reaction>
</comment>
<dbReference type="EMBL" id="JBHDLJ010000004">
    <property type="protein sequence ID" value="MFB0834154.1"/>
    <property type="molecule type" value="Genomic_DNA"/>
</dbReference>
<keyword evidence="8" id="KW-1185">Reference proteome</keyword>
<evidence type="ECO:0000256" key="4">
    <source>
        <dbReference type="ARBA" id="ARBA00022691"/>
    </source>
</evidence>
<keyword evidence="2 5" id="KW-0489">Methyltransferase</keyword>
<evidence type="ECO:0000256" key="2">
    <source>
        <dbReference type="ARBA" id="ARBA00022603"/>
    </source>
</evidence>
<keyword evidence="1 5" id="KW-0963">Cytoplasm</keyword>
<dbReference type="InterPro" id="IPR029063">
    <property type="entry name" value="SAM-dependent_MTases_sf"/>
</dbReference>
<keyword evidence="4 5" id="KW-0949">S-adenosyl-L-methionine</keyword>
<comment type="function">
    <text evidence="5">Catalyzes the S-adenosylmethionine monomethyl esterification of trans-aconitate.</text>
</comment>
<protein>
    <recommendedName>
        <fullName evidence="5">Trans-aconitate 2-methyltransferase</fullName>
        <ecNumber evidence="5">2.1.1.144</ecNumber>
    </recommendedName>
</protein>
<evidence type="ECO:0000313" key="7">
    <source>
        <dbReference type="EMBL" id="MFB0834154.1"/>
    </source>
</evidence>
<dbReference type="SUPFAM" id="SSF53335">
    <property type="entry name" value="S-adenosyl-L-methionine-dependent methyltransferases"/>
    <property type="match status" value="1"/>
</dbReference>
<sequence>MRWDPAKYAEFSDHRDRPFFDLTSRVAAGAPRRVVDLGCGPGRLTAALAERWPAAEVAGLDASAEMIRDAPARYGPGAPGHRPRLSFAVADAGDWEPGPDVDVLVTNAMLQWIPGHLELVARWLEALRPGAWFAAQVPGNFGSPSHALMRRLAESPRWAGRLAGILRHDDAVAEPAAYLKLLLDAGFEADARETTYQQVLAGADPVLDWVRGTGLRPVLSALDPAEAESFEREYGRLLRVAYPAFADRNGSPLTVYPFRRIFCVGWKAG</sequence>